<organism evidence="9">
    <name type="scientific">Campylaephora sungminbooi</name>
    <dbReference type="NCBI Taxonomy" id="1896769"/>
    <lineage>
        <taxon>Eukaryota</taxon>
        <taxon>Rhodophyta</taxon>
        <taxon>Florideophyceae</taxon>
        <taxon>Rhodymeniophycidae</taxon>
        <taxon>Ceramiales</taxon>
        <taxon>Ceramiaceae</taxon>
        <taxon>Campylaephora</taxon>
    </lineage>
</organism>
<keyword evidence="4 9" id="KW-0496">Mitochondrion</keyword>
<keyword evidence="3 7" id="KW-1133">Transmembrane helix</keyword>
<dbReference type="InterPro" id="IPR003319">
    <property type="entry name" value="YMF19-like_N"/>
</dbReference>
<feature type="transmembrane region" description="Helical" evidence="7">
    <location>
        <begin position="6"/>
        <end position="32"/>
    </location>
</feature>
<accession>A0A1B0ZES4</accession>
<evidence type="ECO:0000256" key="2">
    <source>
        <dbReference type="ARBA" id="ARBA00022692"/>
    </source>
</evidence>
<evidence type="ECO:0000256" key="6">
    <source>
        <dbReference type="ARBA" id="ARBA00023310"/>
    </source>
</evidence>
<evidence type="ECO:0000313" key="9">
    <source>
        <dbReference type="EMBL" id="ANP26207.1"/>
    </source>
</evidence>
<dbReference type="EMBL" id="KU145004">
    <property type="protein sequence ID" value="ANP26207.1"/>
    <property type="molecule type" value="Genomic_DNA"/>
</dbReference>
<proteinExistence type="predicted"/>
<keyword evidence="2 7" id="KW-0812">Transmembrane</keyword>
<reference evidence="9" key="1">
    <citation type="journal article" date="2016" name="Bot. Marina">
        <title>Genomic and phylogenetic analysis of Ceramium cimbricum (Ceramiales, Rhodophyta) from the Atlantic and Pacific Oceans supports the naming of a new invasive Pacific entity Ceramium sungminbooi sp. nov.</title>
        <authorList>
            <person name="Hughey J.R."/>
            <person name="Boo G.H."/>
        </authorList>
    </citation>
    <scope>NUCLEOTIDE SEQUENCE</scope>
</reference>
<evidence type="ECO:0000256" key="5">
    <source>
        <dbReference type="ARBA" id="ARBA00023136"/>
    </source>
</evidence>
<evidence type="ECO:0000256" key="1">
    <source>
        <dbReference type="ARBA" id="ARBA00004325"/>
    </source>
</evidence>
<evidence type="ECO:0000256" key="4">
    <source>
        <dbReference type="ARBA" id="ARBA00023128"/>
    </source>
</evidence>
<evidence type="ECO:0000256" key="7">
    <source>
        <dbReference type="SAM" id="Phobius"/>
    </source>
</evidence>
<dbReference type="GO" id="GO:0031966">
    <property type="term" value="C:mitochondrial membrane"/>
    <property type="evidence" value="ECO:0007669"/>
    <property type="project" value="UniProtKB-SubCell"/>
</dbReference>
<geneLocation type="mitochondrion" evidence="9"/>
<evidence type="ECO:0000256" key="3">
    <source>
        <dbReference type="ARBA" id="ARBA00022989"/>
    </source>
</evidence>
<evidence type="ECO:0000259" key="8">
    <source>
        <dbReference type="Pfam" id="PF02326"/>
    </source>
</evidence>
<comment type="subcellular location">
    <subcellularLocation>
        <location evidence="1">Mitochondrion membrane</location>
    </subcellularLocation>
</comment>
<sequence length="134" mass="15724">MPQLDFSIIFTQIFWLCILFSFFYFILVFYLLPNFLVSLKLRKFILEENSVKLSSVSSSIFENKNLFKKNINSQLESLYVNFESIDSSLKNSQNFSCNNIDSKLIKSTSQVILFCDSIIFKNICFYPKVFTVLK</sequence>
<name>A0A1B0ZES4_9FLOR</name>
<keyword evidence="5 7" id="KW-0472">Membrane</keyword>
<dbReference type="AlphaFoldDB" id="A0A1B0ZES4"/>
<gene>
    <name evidence="9" type="primary">atp8</name>
</gene>
<protein>
    <submittedName>
        <fullName evidence="9">ATP synthase F0 subunit 8</fullName>
    </submittedName>
</protein>
<dbReference type="GO" id="GO:0006754">
    <property type="term" value="P:ATP biosynthetic process"/>
    <property type="evidence" value="ECO:0007669"/>
    <property type="project" value="UniProtKB-KW"/>
</dbReference>
<dbReference type="Pfam" id="PF02326">
    <property type="entry name" value="YMF19"/>
    <property type="match status" value="1"/>
</dbReference>
<feature type="domain" description="ATP synthase YMF19-like N-terminal" evidence="8">
    <location>
        <begin position="2"/>
        <end position="76"/>
    </location>
</feature>
<keyword evidence="6" id="KW-0066">ATP synthesis</keyword>